<keyword evidence="3" id="KW-1185">Reference proteome</keyword>
<evidence type="ECO:0000313" key="2">
    <source>
        <dbReference type="EMBL" id="OAE26832.1"/>
    </source>
</evidence>
<accession>A0A176W2Z1</accession>
<feature type="compositionally biased region" description="Low complexity" evidence="1">
    <location>
        <begin position="228"/>
        <end position="261"/>
    </location>
</feature>
<dbReference type="Proteomes" id="UP000077202">
    <property type="component" value="Unassembled WGS sequence"/>
</dbReference>
<dbReference type="EMBL" id="LVLJ01002092">
    <property type="protein sequence ID" value="OAE26832.1"/>
    <property type="molecule type" value="Genomic_DNA"/>
</dbReference>
<sequence length="320" mass="34304">MIGKTSVEGSKGVLSASAFHAATTTAKAATRRTIVLVTLATSADTKTESHTGAVGSILKSRNWKIRTQALGRCAGEDGYLLFESESVKVTKQDEASFVELFKRERSSKNGRPKQKARRLLLPTSSAETATIATEKGSPSPEKDGTTRTAEGAVDHTTPSAEERRPSGQELPRAARMSVPPTHRRLPVDRRPLADVDLCLRIGRESSPTHRQDSPPVQRRKGKEPAEDPPSAQGPSGQGPPAERAPGFAPSAPGPSALLPSADEAPGIAPTFRPDASLAQDRSVEQVRSVERDLTEERIVCPQDEIRARDSQLHLAQVHSA</sequence>
<name>A0A176W2Z1_MARPO</name>
<feature type="compositionally biased region" description="Basic and acidic residues" evidence="1">
    <location>
        <begin position="201"/>
        <end position="212"/>
    </location>
</feature>
<protein>
    <submittedName>
        <fullName evidence="2">Uncharacterized protein</fullName>
    </submittedName>
</protein>
<gene>
    <name evidence="2" type="ORF">AXG93_1663s1020</name>
</gene>
<reference evidence="2" key="1">
    <citation type="submission" date="2016-03" db="EMBL/GenBank/DDBJ databases">
        <title>Mechanisms controlling the formation of the plant cell surface in tip-growing cells are functionally conserved among land plants.</title>
        <authorList>
            <person name="Honkanen S."/>
            <person name="Jones V.A."/>
            <person name="Morieri G."/>
            <person name="Champion C."/>
            <person name="Hetherington A.J."/>
            <person name="Kelly S."/>
            <person name="Saint-Marcoux D."/>
            <person name="Proust H."/>
            <person name="Prescott H."/>
            <person name="Dolan L."/>
        </authorList>
    </citation>
    <scope>NUCLEOTIDE SEQUENCE [LARGE SCALE GENOMIC DNA]</scope>
    <source>
        <tissue evidence="2">Whole gametophyte</tissue>
    </source>
</reference>
<comment type="caution">
    <text evidence="2">The sequence shown here is derived from an EMBL/GenBank/DDBJ whole genome shotgun (WGS) entry which is preliminary data.</text>
</comment>
<dbReference type="AlphaFoldDB" id="A0A176W2Z1"/>
<organism evidence="2 3">
    <name type="scientific">Marchantia polymorpha subsp. ruderalis</name>
    <dbReference type="NCBI Taxonomy" id="1480154"/>
    <lineage>
        <taxon>Eukaryota</taxon>
        <taxon>Viridiplantae</taxon>
        <taxon>Streptophyta</taxon>
        <taxon>Embryophyta</taxon>
        <taxon>Marchantiophyta</taxon>
        <taxon>Marchantiopsida</taxon>
        <taxon>Marchantiidae</taxon>
        <taxon>Marchantiales</taxon>
        <taxon>Marchantiaceae</taxon>
        <taxon>Marchantia</taxon>
    </lineage>
</organism>
<evidence type="ECO:0000256" key="1">
    <source>
        <dbReference type="SAM" id="MobiDB-lite"/>
    </source>
</evidence>
<feature type="compositionally biased region" description="Basic and acidic residues" evidence="1">
    <location>
        <begin position="281"/>
        <end position="295"/>
    </location>
</feature>
<evidence type="ECO:0000313" key="3">
    <source>
        <dbReference type="Proteomes" id="UP000077202"/>
    </source>
</evidence>
<feature type="compositionally biased region" description="Low complexity" evidence="1">
    <location>
        <begin position="123"/>
        <end position="134"/>
    </location>
</feature>
<feature type="compositionally biased region" description="Basic residues" evidence="1">
    <location>
        <begin position="108"/>
        <end position="118"/>
    </location>
</feature>
<feature type="region of interest" description="Disordered" evidence="1">
    <location>
        <begin position="105"/>
        <end position="295"/>
    </location>
</feature>
<proteinExistence type="predicted"/>